<organism evidence="1 2">
    <name type="scientific">Auriscalpium vulgare</name>
    <dbReference type="NCBI Taxonomy" id="40419"/>
    <lineage>
        <taxon>Eukaryota</taxon>
        <taxon>Fungi</taxon>
        <taxon>Dikarya</taxon>
        <taxon>Basidiomycota</taxon>
        <taxon>Agaricomycotina</taxon>
        <taxon>Agaricomycetes</taxon>
        <taxon>Russulales</taxon>
        <taxon>Auriscalpiaceae</taxon>
        <taxon>Auriscalpium</taxon>
    </lineage>
</organism>
<dbReference type="Proteomes" id="UP000814033">
    <property type="component" value="Unassembled WGS sequence"/>
</dbReference>
<gene>
    <name evidence="1" type="ORF">FA95DRAFT_1553066</name>
</gene>
<dbReference type="EMBL" id="MU275843">
    <property type="protein sequence ID" value="KAI0052796.1"/>
    <property type="molecule type" value="Genomic_DNA"/>
</dbReference>
<protein>
    <submittedName>
        <fullName evidence="1">Uncharacterized protein</fullName>
    </submittedName>
</protein>
<keyword evidence="2" id="KW-1185">Reference proteome</keyword>
<reference evidence="1" key="1">
    <citation type="submission" date="2021-02" db="EMBL/GenBank/DDBJ databases">
        <authorList>
            <consortium name="DOE Joint Genome Institute"/>
            <person name="Ahrendt S."/>
            <person name="Looney B.P."/>
            <person name="Miyauchi S."/>
            <person name="Morin E."/>
            <person name="Drula E."/>
            <person name="Courty P.E."/>
            <person name="Chicoki N."/>
            <person name="Fauchery L."/>
            <person name="Kohler A."/>
            <person name="Kuo A."/>
            <person name="Labutti K."/>
            <person name="Pangilinan J."/>
            <person name="Lipzen A."/>
            <person name="Riley R."/>
            <person name="Andreopoulos W."/>
            <person name="He G."/>
            <person name="Johnson J."/>
            <person name="Barry K.W."/>
            <person name="Grigoriev I.V."/>
            <person name="Nagy L."/>
            <person name="Hibbett D."/>
            <person name="Henrissat B."/>
            <person name="Matheny P.B."/>
            <person name="Labbe J."/>
            <person name="Martin F."/>
        </authorList>
    </citation>
    <scope>NUCLEOTIDE SEQUENCE</scope>
    <source>
        <strain evidence="1">FP105234-sp</strain>
    </source>
</reference>
<comment type="caution">
    <text evidence="1">The sequence shown here is derived from an EMBL/GenBank/DDBJ whole genome shotgun (WGS) entry which is preliminary data.</text>
</comment>
<reference evidence="1" key="2">
    <citation type="journal article" date="2022" name="New Phytol.">
        <title>Evolutionary transition to the ectomycorrhizal habit in the genomes of a hyperdiverse lineage of mushroom-forming fungi.</title>
        <authorList>
            <person name="Looney B."/>
            <person name="Miyauchi S."/>
            <person name="Morin E."/>
            <person name="Drula E."/>
            <person name="Courty P.E."/>
            <person name="Kohler A."/>
            <person name="Kuo A."/>
            <person name="LaButti K."/>
            <person name="Pangilinan J."/>
            <person name="Lipzen A."/>
            <person name="Riley R."/>
            <person name="Andreopoulos W."/>
            <person name="He G."/>
            <person name="Johnson J."/>
            <person name="Nolan M."/>
            <person name="Tritt A."/>
            <person name="Barry K.W."/>
            <person name="Grigoriev I.V."/>
            <person name="Nagy L.G."/>
            <person name="Hibbett D."/>
            <person name="Henrissat B."/>
            <person name="Matheny P.B."/>
            <person name="Labbe J."/>
            <person name="Martin F.M."/>
        </authorList>
    </citation>
    <scope>NUCLEOTIDE SEQUENCE</scope>
    <source>
        <strain evidence="1">FP105234-sp</strain>
    </source>
</reference>
<evidence type="ECO:0000313" key="1">
    <source>
        <dbReference type="EMBL" id="KAI0052796.1"/>
    </source>
</evidence>
<sequence>MEVQQVPQAPPVDSGWQRAPQVVRCPRVECGRQPIPTGWPHQLCGPCLSQIRDARAQVSPPQTASHRHHRPCGTRIATPAPIHETAPQKRKPSVVERRTIVACKFCTAHVIVPPGSDASTPLLCEKCFKGMTAANNNHPPSVPWMVLNLNGPPQSSSPSAHYKPPYQLNPIVATTRSLPTSRAAPHVGIKHPEAPAVPERTHRADDFGAGTVPVACQPQLSPREDVVPPDESPAPETSLEANDEMDVDFDDLDLAYPEEDPDVVLQDSSSPPDSPEKSSGPSVFDLPEGWESDISELTELTDSGESEIEDDDEDTEPAKTGLKIRIKVPPGFRFRAPTEGSSTSTPHGGAATADGLRTCSTKSCKRVVDSASRWKRCQPCREKRQAYRKAAKQSLNGATLERQEQQQACPTAQGDEHGNPVRICAIRSCKFTLPSVAQYRYKMCERCRTHTRLEARRRKLLRLPRVQDAHPKDGKAKVGLSRRIIAQYRAMQAREQKEKAAETAGDVTSGSNDQQLAEVKKLTSPPPPMVQDAHPSGADLSSPPCKPDFKNDAFVPMFQDKTHLLRDLRVLVADFLRGLIQYTRSKTSLPKSIFFQFGGQYSTATDAELDSEYTGEEMLSVKKGIEDVLGLHFSPMLFPFFDNEYIVSRFRCVHSLTLPIADGPNAARPGPLTSESAHDAMQANSRPTTTRKMIGDIEVRVALDREHPVLAGHRVVVGFRLCSERLDITSLS</sequence>
<name>A0ACB8SA57_9AGAM</name>
<proteinExistence type="predicted"/>
<accession>A0ACB8SA57</accession>
<evidence type="ECO:0000313" key="2">
    <source>
        <dbReference type="Proteomes" id="UP000814033"/>
    </source>
</evidence>